<dbReference type="EMBL" id="CP077717">
    <property type="protein sequence ID" value="QXJ27366.1"/>
    <property type="molecule type" value="Genomic_DNA"/>
</dbReference>
<dbReference type="OrthoDB" id="36069at2157"/>
<dbReference type="Proteomes" id="UP000694018">
    <property type="component" value="Chromosome"/>
</dbReference>
<protein>
    <submittedName>
        <fullName evidence="1">Uncharacterized protein</fullName>
    </submittedName>
</protein>
<proteinExistence type="predicted"/>
<dbReference type="RefSeq" id="WP_218266686.1">
    <property type="nucleotide sequence ID" value="NZ_CP077717.1"/>
</dbReference>
<accession>A0A8F5BL98</accession>
<reference evidence="1" key="1">
    <citation type="journal article" date="2021" name="Environ. Microbiol.">
        <title>New insights into the diversity and evolution of the archaeal mobilome from three complete genomes of Saccharolobus shibatae.</title>
        <authorList>
            <person name="Medvedeva S."/>
            <person name="Brandt D."/>
            <person name="Cvirkaite-Krupovic V."/>
            <person name="Liu Y."/>
            <person name="Severinov K."/>
            <person name="Ishino S."/>
            <person name="Ishino Y."/>
            <person name="Prangishvili D."/>
            <person name="Kalinowski J."/>
            <person name="Krupovic M."/>
        </authorList>
    </citation>
    <scope>NUCLEOTIDE SEQUENCE</scope>
    <source>
        <strain evidence="1">B12</strain>
    </source>
</reference>
<organism evidence="1 2">
    <name type="scientific">Saccharolobus shibatae (strain ATCC 51178 / DSM 5389 / JCM 8931 / NBRC 15437 / B12)</name>
    <name type="common">Sulfolobus shibatae</name>
    <dbReference type="NCBI Taxonomy" id="523848"/>
    <lineage>
        <taxon>Archaea</taxon>
        <taxon>Thermoproteota</taxon>
        <taxon>Thermoprotei</taxon>
        <taxon>Sulfolobales</taxon>
        <taxon>Sulfolobaceae</taxon>
        <taxon>Saccharolobus</taxon>
    </lineage>
</organism>
<dbReference type="KEGG" id="sshi:J5U23_00233"/>
<dbReference type="AlphaFoldDB" id="A0A8F5BL98"/>
<gene>
    <name evidence="1" type="ORF">J5U23_00233</name>
</gene>
<name>A0A8F5BL98_SACSH</name>
<dbReference type="GeneID" id="65561850"/>
<evidence type="ECO:0000313" key="1">
    <source>
        <dbReference type="EMBL" id="QXJ27366.1"/>
    </source>
</evidence>
<sequence length="73" mass="8414">MVDVLNSKKDVEVFLSKQREKCKLGDVITIVITENTLEDIPFIASKYGFSMTDGENLEGDLIMIKLEFRQIFR</sequence>
<evidence type="ECO:0000313" key="2">
    <source>
        <dbReference type="Proteomes" id="UP000694018"/>
    </source>
</evidence>